<dbReference type="Pfam" id="PF11518">
    <property type="entry name" value="DUF3221"/>
    <property type="match status" value="1"/>
</dbReference>
<protein>
    <recommendedName>
        <fullName evidence="3">DUF3221 domain-containing protein</fullName>
    </recommendedName>
</protein>
<dbReference type="InterPro" id="IPR021598">
    <property type="entry name" value="DUF3221"/>
</dbReference>
<dbReference type="PROSITE" id="PS51257">
    <property type="entry name" value="PROKAR_LIPOPROTEIN"/>
    <property type="match status" value="1"/>
</dbReference>
<accession>A0A385YTH6</accession>
<dbReference type="OrthoDB" id="2603210at2"/>
<name>A0A385YTH6_9BACL</name>
<dbReference type="RefSeq" id="WP_119883856.1">
    <property type="nucleotide sequence ID" value="NZ_CP032418.1"/>
</dbReference>
<reference evidence="2" key="1">
    <citation type="submission" date="2018-09" db="EMBL/GenBank/DDBJ databases">
        <authorList>
            <person name="Zhu H."/>
        </authorList>
    </citation>
    <scope>NUCLEOTIDE SEQUENCE [LARGE SCALE GENOMIC DNA]</scope>
    <source>
        <strain evidence="2">K2R23-3</strain>
    </source>
</reference>
<gene>
    <name evidence="1" type="ORF">D3873_09735</name>
</gene>
<sequence>MKKYITPIGIAVLFIVTGCGTAVKEPVTNGEGSGSEVQKKEIEREIIVELKQPKIETPERDKVKAEIKERPEFKDGIYGKQTDELAENLTVQQIEGPIAITALEEVYGGQNGFQKEGIIFYGTDENPGFWIGIKNPDERLDELVKILQAKVDSGVISAKYIHIFKSDFTHEEQRALMDQVNREVKKMVEEFHNPNAVGYSVSVDTLTGNIEIDHNFLTEKQIEHLKESFDRHKIVFSIQGKMAPDEGEPDVIYPEKEFTTTQHSEGELILGVEKDRFFTGSMYYDFTDAKKKLKTGQRVLVSTTGMIMESFPGQGRAVVVEILPDYKPDGANLTESQVVAIAAQNKIGVIEKIEFNQDEDEWIVSSNKDTVTIGDK</sequence>
<proteinExistence type="predicted"/>
<evidence type="ECO:0000313" key="2">
    <source>
        <dbReference type="Proteomes" id="UP000265725"/>
    </source>
</evidence>
<dbReference type="AlphaFoldDB" id="A0A385YTH6"/>
<organism evidence="1 2">
    <name type="scientific">Paenisporosarcina cavernae</name>
    <dbReference type="NCBI Taxonomy" id="2320858"/>
    <lineage>
        <taxon>Bacteria</taxon>
        <taxon>Bacillati</taxon>
        <taxon>Bacillota</taxon>
        <taxon>Bacilli</taxon>
        <taxon>Bacillales</taxon>
        <taxon>Caryophanaceae</taxon>
        <taxon>Paenisporosarcina</taxon>
    </lineage>
</organism>
<dbReference type="Proteomes" id="UP000265725">
    <property type="component" value="Chromosome"/>
</dbReference>
<keyword evidence="2" id="KW-1185">Reference proteome</keyword>
<dbReference type="KEGG" id="paek:D3873_09735"/>
<evidence type="ECO:0000313" key="1">
    <source>
        <dbReference type="EMBL" id="AYC30139.1"/>
    </source>
</evidence>
<evidence type="ECO:0008006" key="3">
    <source>
        <dbReference type="Google" id="ProtNLM"/>
    </source>
</evidence>
<dbReference type="EMBL" id="CP032418">
    <property type="protein sequence ID" value="AYC30139.1"/>
    <property type="molecule type" value="Genomic_DNA"/>
</dbReference>